<feature type="region of interest" description="Disordered" evidence="1">
    <location>
        <begin position="38"/>
        <end position="59"/>
    </location>
</feature>
<accession>A0A380TH63</accession>
<evidence type="ECO:0000313" key="3">
    <source>
        <dbReference type="EMBL" id="SUS07532.1"/>
    </source>
</evidence>
<name>A0A380TH63_9ZZZZ</name>
<protein>
    <submittedName>
        <fullName evidence="2">Uncharacterized protein</fullName>
    </submittedName>
</protein>
<gene>
    <name evidence="2" type="ORF">DF3PB_420006</name>
    <name evidence="3" type="ORF">DF3PB_4550005</name>
</gene>
<evidence type="ECO:0000313" key="2">
    <source>
        <dbReference type="EMBL" id="SUS07357.1"/>
    </source>
</evidence>
<dbReference type="EMBL" id="UIDG01000357">
    <property type="protein sequence ID" value="SUS07357.1"/>
    <property type="molecule type" value="Genomic_DNA"/>
</dbReference>
<dbReference type="AlphaFoldDB" id="A0A380TH63"/>
<dbReference type="EMBL" id="UIDG01000396">
    <property type="protein sequence ID" value="SUS07532.1"/>
    <property type="molecule type" value="Genomic_DNA"/>
</dbReference>
<evidence type="ECO:0000256" key="1">
    <source>
        <dbReference type="SAM" id="MobiDB-lite"/>
    </source>
</evidence>
<organism evidence="2">
    <name type="scientific">metagenome</name>
    <dbReference type="NCBI Taxonomy" id="256318"/>
    <lineage>
        <taxon>unclassified sequences</taxon>
        <taxon>metagenomes</taxon>
    </lineage>
</organism>
<reference evidence="2" key="1">
    <citation type="submission" date="2018-07" db="EMBL/GenBank/DDBJ databases">
        <authorList>
            <person name="Quirk P.G."/>
            <person name="Krulwich T.A."/>
        </authorList>
    </citation>
    <scope>NUCLEOTIDE SEQUENCE</scope>
</reference>
<sequence>MFLASDSQPQYFMGGFARSRKYARGLAAGCCDGLAALPVSGTSGPARGGTTGKQDRQST</sequence>
<proteinExistence type="predicted"/>